<feature type="domain" description="Helix-turn-helix" evidence="1">
    <location>
        <begin position="77"/>
        <end position="125"/>
    </location>
</feature>
<dbReference type="Proteomes" id="UP000252085">
    <property type="component" value="Unassembled WGS sequence"/>
</dbReference>
<gene>
    <name evidence="2" type="ORF">A6769_01180</name>
</gene>
<proteinExistence type="predicted"/>
<protein>
    <submittedName>
        <fullName evidence="2">DNA-binding protein</fullName>
    </submittedName>
</protein>
<dbReference type="EMBL" id="LXQE01000029">
    <property type="protein sequence ID" value="RCJ41554.1"/>
    <property type="molecule type" value="Genomic_DNA"/>
</dbReference>
<dbReference type="InterPro" id="IPR041657">
    <property type="entry name" value="HTH_17"/>
</dbReference>
<reference evidence="3" key="1">
    <citation type="submission" date="2016-04" db="EMBL/GenBank/DDBJ databases">
        <authorList>
            <person name="Tabuchi Yagui T.R."/>
        </authorList>
    </citation>
    <scope>NUCLEOTIDE SEQUENCE [LARGE SCALE GENOMIC DNA]</scope>
</reference>
<sequence>MSRYSVLSESVMPPEQEAQSIKELDRILNIKDFQAKLVGTNGEEISIPDLVYQVLHQAVHAMASGKVVSVVIQDRELTTQQAGDFLKVSRPHLIKLLEQGEIPHIMVGTHRRVRFEDLVKYKKRRDSQRREGLKQFTQFLEEEGFYDDDSSELDQ</sequence>
<accession>A0A367S0R4</accession>
<dbReference type="AlphaFoldDB" id="A0A367S0R4"/>
<evidence type="ECO:0000313" key="3">
    <source>
        <dbReference type="Proteomes" id="UP000252085"/>
    </source>
</evidence>
<dbReference type="GO" id="GO:0003677">
    <property type="term" value="F:DNA binding"/>
    <property type="evidence" value="ECO:0007669"/>
    <property type="project" value="UniProtKB-KW"/>
</dbReference>
<dbReference type="NCBIfam" id="TIGR01764">
    <property type="entry name" value="excise"/>
    <property type="match status" value="1"/>
</dbReference>
<keyword evidence="2" id="KW-0238">DNA-binding</keyword>
<name>A0A367S0R4_NOSPU</name>
<evidence type="ECO:0000313" key="2">
    <source>
        <dbReference type="EMBL" id="RCJ41554.1"/>
    </source>
</evidence>
<evidence type="ECO:0000259" key="1">
    <source>
        <dbReference type="Pfam" id="PF12728"/>
    </source>
</evidence>
<comment type="caution">
    <text evidence="2">The sequence shown here is derived from an EMBL/GenBank/DDBJ whole genome shotgun (WGS) entry which is preliminary data.</text>
</comment>
<dbReference type="InterPro" id="IPR010093">
    <property type="entry name" value="SinI_DNA-bd"/>
</dbReference>
<dbReference type="Pfam" id="PF12728">
    <property type="entry name" value="HTH_17"/>
    <property type="match status" value="1"/>
</dbReference>
<organism evidence="2 3">
    <name type="scientific">Nostoc punctiforme NIES-2108</name>
    <dbReference type="NCBI Taxonomy" id="1356359"/>
    <lineage>
        <taxon>Bacteria</taxon>
        <taxon>Bacillati</taxon>
        <taxon>Cyanobacteriota</taxon>
        <taxon>Cyanophyceae</taxon>
        <taxon>Nostocales</taxon>
        <taxon>Nostocaceae</taxon>
        <taxon>Nostoc</taxon>
    </lineage>
</organism>